<protein>
    <submittedName>
        <fullName evidence="1">Uncharacterized protein</fullName>
    </submittedName>
</protein>
<reference evidence="1" key="1">
    <citation type="submission" date="2023-11" db="EMBL/GenBank/DDBJ databases">
        <authorList>
            <person name="Poullet M."/>
        </authorList>
    </citation>
    <scope>NUCLEOTIDE SEQUENCE</scope>
    <source>
        <strain evidence="1">E1834</strain>
    </source>
</reference>
<comment type="caution">
    <text evidence="1">The sequence shown here is derived from an EMBL/GenBank/DDBJ whole genome shotgun (WGS) entry which is preliminary data.</text>
</comment>
<name>A0ACB0XT12_MELEN</name>
<evidence type="ECO:0000313" key="1">
    <source>
        <dbReference type="EMBL" id="CAK5016050.1"/>
    </source>
</evidence>
<proteinExistence type="predicted"/>
<accession>A0ACB0XT12</accession>
<sequence length="587" mass="67587">MPAQINFECPDLLQSEILESLQNHIDVSFVRQYVEFLFKKDGFGLKELQRSILEHDGNETVVQTILPFYVGVLTKVIHSSSEPSDCGLLKRSEVLQIFHQFILPLVDSHTQTVDQSSFTLKILFYELLLEMYKKQISENHWPFKLDISNMIVYPLANESTPISLRKIIEQSAILRINLSEKALEYGNNELISKLAHVLLAADFHLVYMSCTRILSCKNSVNILLSLGHGIPIIQKAKKLKRIEHSFAQLVADLIFKSTNFDENISEGFKDSFTHTFILSKLAERFLTAKNEGSHYNKDKFNKVLDLLAIVSDYDLNFVGPLLNEYKLFKTNEESSPAISLLKMLEQQSNGRFLQRNSQLMERICSLLSSALLLNQKEEICKGPERWELLDSALQILSILGDKHSFDNQKLFNRLFEISIGFSNEFLRLPAFVLLTRLFKKELIGRLSEVWSANTEDEQIKQSILLFALKQLVDLNANVDEKLKSDSREILIKGVVALIDYIEPEEEESLNVIKMSVQLCEALYTDFGKTEINRKLIMFIKQLESMERRKYERNAYEKNNHKSINELIDDLKNGCNIDNDECGTKDCY</sequence>
<evidence type="ECO:0000313" key="2">
    <source>
        <dbReference type="Proteomes" id="UP001497535"/>
    </source>
</evidence>
<dbReference type="EMBL" id="CAVMJV010000002">
    <property type="protein sequence ID" value="CAK5016050.1"/>
    <property type="molecule type" value="Genomic_DNA"/>
</dbReference>
<gene>
    <name evidence="1" type="ORF">MENTE1834_LOCUS3185</name>
</gene>
<dbReference type="Proteomes" id="UP001497535">
    <property type="component" value="Unassembled WGS sequence"/>
</dbReference>
<organism evidence="1 2">
    <name type="scientific">Meloidogyne enterolobii</name>
    <name type="common">Root-knot nematode worm</name>
    <name type="synonym">Meloidogyne mayaguensis</name>
    <dbReference type="NCBI Taxonomy" id="390850"/>
    <lineage>
        <taxon>Eukaryota</taxon>
        <taxon>Metazoa</taxon>
        <taxon>Ecdysozoa</taxon>
        <taxon>Nematoda</taxon>
        <taxon>Chromadorea</taxon>
        <taxon>Rhabditida</taxon>
        <taxon>Tylenchina</taxon>
        <taxon>Tylenchomorpha</taxon>
        <taxon>Tylenchoidea</taxon>
        <taxon>Meloidogynidae</taxon>
        <taxon>Meloidogyninae</taxon>
        <taxon>Meloidogyne</taxon>
    </lineage>
</organism>
<keyword evidence="2" id="KW-1185">Reference proteome</keyword>